<evidence type="ECO:0000256" key="8">
    <source>
        <dbReference type="ARBA" id="ARBA00042485"/>
    </source>
</evidence>
<keyword evidence="5" id="KW-0653">Protein transport</keyword>
<feature type="compositionally biased region" description="Acidic residues" evidence="9">
    <location>
        <begin position="343"/>
        <end position="354"/>
    </location>
</feature>
<keyword evidence="4" id="KW-0931">ER-Golgi transport</keyword>
<dbReference type="GO" id="GO:0031201">
    <property type="term" value="C:SNARE complex"/>
    <property type="evidence" value="ECO:0007669"/>
    <property type="project" value="TreeGrafter"/>
</dbReference>
<dbReference type="PANTHER" id="PTHR13768:SF2">
    <property type="entry name" value="GAMMA-SOLUBLE NSF ATTACHMENT PROTEIN"/>
    <property type="match status" value="1"/>
</dbReference>
<keyword evidence="3" id="KW-0813">Transport</keyword>
<dbReference type="InterPro" id="IPR000744">
    <property type="entry name" value="NSF_attach"/>
</dbReference>
<sequence length="354" mass="39286">MSNKLDEANEWIAKAEKSLKTSLFHRKPDYDSAIEFYTKAALIFRNAKELPRAADLYIKIAEMNFQIGSFFHCAKNYETASIIYKDLKEFQKMADLVTKAGRLLRENGTPDTASYVYEKAAKSLEQTLPERAGEFYECSAEACEIEEKYHEAADQCNLAARVWVRLRKIPEAERALRHYIEYIQKGNPNTIGATLEGLADNSAVPKLSARAVIVLILLKLYKEDEVAAGKILNEAIERWRFNETEELRSVSCLLSAIDQGDGDGASQALKAPCFRTLDLDYVRLLKDIKLPKPSEKNEGKVSSSLAPFSGQPEMGSGPLAGGPITASPAGEHGNSGAEGRGQEEEEEEEHADIC</sequence>
<feature type="region of interest" description="Disordered" evidence="9">
    <location>
        <begin position="293"/>
        <end position="354"/>
    </location>
</feature>
<dbReference type="AlphaFoldDB" id="A0AAV2SZJ8"/>
<dbReference type="GO" id="GO:0005483">
    <property type="term" value="F:soluble NSF attachment protein activity"/>
    <property type="evidence" value="ECO:0007669"/>
    <property type="project" value="TreeGrafter"/>
</dbReference>
<keyword evidence="6" id="KW-0472">Membrane</keyword>
<dbReference type="GO" id="GO:0019905">
    <property type="term" value="F:syntaxin binding"/>
    <property type="evidence" value="ECO:0007669"/>
    <property type="project" value="TreeGrafter"/>
</dbReference>
<name>A0AAV2SZJ8_CALDB</name>
<dbReference type="GO" id="GO:0005774">
    <property type="term" value="C:vacuolar membrane"/>
    <property type="evidence" value="ECO:0007669"/>
    <property type="project" value="TreeGrafter"/>
</dbReference>
<dbReference type="InterPro" id="IPR011990">
    <property type="entry name" value="TPR-like_helical_dom_sf"/>
</dbReference>
<evidence type="ECO:0000256" key="3">
    <source>
        <dbReference type="ARBA" id="ARBA00022448"/>
    </source>
</evidence>
<proteinExistence type="inferred from homology"/>
<evidence type="ECO:0000256" key="9">
    <source>
        <dbReference type="SAM" id="MobiDB-lite"/>
    </source>
</evidence>
<comment type="caution">
    <text evidence="10">The sequence shown here is derived from an EMBL/GenBank/DDBJ whole genome shotgun (WGS) entry which is preliminary data.</text>
</comment>
<comment type="subcellular location">
    <subcellularLocation>
        <location evidence="1">Membrane</location>
        <topology evidence="1">Peripheral membrane protein</topology>
    </subcellularLocation>
</comment>
<evidence type="ECO:0000256" key="5">
    <source>
        <dbReference type="ARBA" id="ARBA00022927"/>
    </source>
</evidence>
<dbReference type="GO" id="GO:0006886">
    <property type="term" value="P:intracellular protein transport"/>
    <property type="evidence" value="ECO:0007669"/>
    <property type="project" value="InterPro"/>
</dbReference>
<evidence type="ECO:0000313" key="11">
    <source>
        <dbReference type="Proteomes" id="UP001497525"/>
    </source>
</evidence>
<dbReference type="EMBL" id="CAXLJL010000065">
    <property type="protein sequence ID" value="CAL5130400.1"/>
    <property type="molecule type" value="Genomic_DNA"/>
</dbReference>
<evidence type="ECO:0000256" key="7">
    <source>
        <dbReference type="ARBA" id="ARBA00040047"/>
    </source>
</evidence>
<reference evidence="10" key="1">
    <citation type="submission" date="2024-06" db="EMBL/GenBank/DDBJ databases">
        <authorList>
            <person name="Liu X."/>
            <person name="Lenzi L."/>
            <person name="Haldenby T S."/>
            <person name="Uol C."/>
        </authorList>
    </citation>
    <scope>NUCLEOTIDE SEQUENCE</scope>
</reference>
<evidence type="ECO:0000256" key="2">
    <source>
        <dbReference type="ARBA" id="ARBA00010050"/>
    </source>
</evidence>
<accession>A0AAV2SZJ8</accession>
<evidence type="ECO:0000256" key="1">
    <source>
        <dbReference type="ARBA" id="ARBA00004170"/>
    </source>
</evidence>
<dbReference type="Gene3D" id="1.25.40.10">
    <property type="entry name" value="Tetratricopeptide repeat domain"/>
    <property type="match status" value="1"/>
</dbReference>
<dbReference type="GO" id="GO:0016192">
    <property type="term" value="P:vesicle-mediated transport"/>
    <property type="evidence" value="ECO:0007669"/>
    <property type="project" value="UniProtKB-KW"/>
</dbReference>
<dbReference type="PANTHER" id="PTHR13768">
    <property type="entry name" value="SOLUBLE NSF ATTACHMENT PROTEIN SNAP"/>
    <property type="match status" value="1"/>
</dbReference>
<evidence type="ECO:0000256" key="6">
    <source>
        <dbReference type="ARBA" id="ARBA00023136"/>
    </source>
</evidence>
<evidence type="ECO:0000256" key="4">
    <source>
        <dbReference type="ARBA" id="ARBA00022892"/>
    </source>
</evidence>
<dbReference type="SUPFAM" id="SSF48452">
    <property type="entry name" value="TPR-like"/>
    <property type="match status" value="1"/>
</dbReference>
<evidence type="ECO:0000313" key="10">
    <source>
        <dbReference type="EMBL" id="CAL5130400.1"/>
    </source>
</evidence>
<organism evidence="10 11">
    <name type="scientific">Calicophoron daubneyi</name>
    <name type="common">Rumen fluke</name>
    <name type="synonym">Paramphistomum daubneyi</name>
    <dbReference type="NCBI Taxonomy" id="300641"/>
    <lineage>
        <taxon>Eukaryota</taxon>
        <taxon>Metazoa</taxon>
        <taxon>Spiralia</taxon>
        <taxon>Lophotrochozoa</taxon>
        <taxon>Platyhelminthes</taxon>
        <taxon>Trematoda</taxon>
        <taxon>Digenea</taxon>
        <taxon>Plagiorchiida</taxon>
        <taxon>Pronocephalata</taxon>
        <taxon>Paramphistomoidea</taxon>
        <taxon>Paramphistomidae</taxon>
        <taxon>Calicophoron</taxon>
    </lineage>
</organism>
<dbReference type="Proteomes" id="UP001497525">
    <property type="component" value="Unassembled WGS sequence"/>
</dbReference>
<gene>
    <name evidence="10" type="ORF">CDAUBV1_LOCUS2277</name>
</gene>
<protein>
    <recommendedName>
        <fullName evidence="7">Gamma-soluble NSF attachment protein</fullName>
    </recommendedName>
    <alternativeName>
        <fullName evidence="8">N-ethylmaleimide-sensitive factor attachment protein gamma</fullName>
    </alternativeName>
</protein>
<dbReference type="Pfam" id="PF14938">
    <property type="entry name" value="SNAP"/>
    <property type="match status" value="1"/>
</dbReference>
<comment type="similarity">
    <text evidence="2">Belongs to the SNAP family.</text>
</comment>